<dbReference type="Pfam" id="PF13649">
    <property type="entry name" value="Methyltransf_25"/>
    <property type="match status" value="1"/>
</dbReference>
<evidence type="ECO:0000256" key="1">
    <source>
        <dbReference type="ARBA" id="ARBA00004953"/>
    </source>
</evidence>
<evidence type="ECO:0000256" key="6">
    <source>
        <dbReference type="SAM" id="MobiDB-lite"/>
    </source>
</evidence>
<dbReference type="InterPro" id="IPR050714">
    <property type="entry name" value="Cobalamin_biosynth_MTase"/>
</dbReference>
<evidence type="ECO:0000256" key="2">
    <source>
        <dbReference type="ARBA" id="ARBA00022573"/>
    </source>
</evidence>
<dbReference type="GO" id="GO:0032259">
    <property type="term" value="P:methylation"/>
    <property type="evidence" value="ECO:0007669"/>
    <property type="project" value="UniProtKB-KW"/>
</dbReference>
<dbReference type="Gene3D" id="3.40.1010.10">
    <property type="entry name" value="Cobalt-precorrin-4 Transmethylase, Domain 1"/>
    <property type="match status" value="1"/>
</dbReference>
<dbReference type="AlphaFoldDB" id="E3CWT9"/>
<dbReference type="HOGENOM" id="CLU_031955_1_0_0"/>
<evidence type="ECO:0000313" key="9">
    <source>
        <dbReference type="EMBL" id="EFQ22594.1"/>
    </source>
</evidence>
<feature type="domain" description="Methyltransferase" evidence="8">
    <location>
        <begin position="277"/>
        <end position="370"/>
    </location>
</feature>
<organism evidence="9 10">
    <name type="scientific">Aminomonas paucivorans DSM 12260</name>
    <dbReference type="NCBI Taxonomy" id="584708"/>
    <lineage>
        <taxon>Bacteria</taxon>
        <taxon>Thermotogati</taxon>
        <taxon>Synergistota</taxon>
        <taxon>Synergistia</taxon>
        <taxon>Synergistales</taxon>
        <taxon>Synergistaceae</taxon>
        <taxon>Aminomonas</taxon>
    </lineage>
</organism>
<dbReference type="NCBIfam" id="TIGR02467">
    <property type="entry name" value="CbiE"/>
    <property type="match status" value="1"/>
</dbReference>
<comment type="pathway">
    <text evidence="1">Cofactor biosynthesis; adenosylcobalamin biosynthesis.</text>
</comment>
<dbReference type="InterPro" id="IPR012818">
    <property type="entry name" value="CbiE"/>
</dbReference>
<keyword evidence="3 9" id="KW-0489">Methyltransferase</keyword>
<reference evidence="9 10" key="1">
    <citation type="journal article" date="2010" name="Stand. Genomic Sci.">
        <title>Non-contiguous finished genome sequence of Aminomonas paucivorans type strain (GLU-3).</title>
        <authorList>
            <person name="Pitluck S."/>
            <person name="Yasawong M."/>
            <person name="Held B."/>
            <person name="Lapidus A."/>
            <person name="Nolan M."/>
            <person name="Copeland A."/>
            <person name="Lucas S."/>
            <person name="Del Rio T.G."/>
            <person name="Tice H."/>
            <person name="Cheng J.F."/>
            <person name="Chertkov O."/>
            <person name="Goodwin L."/>
            <person name="Tapia R."/>
            <person name="Han C."/>
            <person name="Liolios K."/>
            <person name="Ivanova N."/>
            <person name="Mavromatis K."/>
            <person name="Ovchinnikova G."/>
            <person name="Pati A."/>
            <person name="Chen A."/>
            <person name="Palaniappan K."/>
            <person name="Land M."/>
            <person name="Hauser L."/>
            <person name="Chang Y.J."/>
            <person name="Jeffries C.D."/>
            <person name="Pukall R."/>
            <person name="Spring S."/>
            <person name="Rohde M."/>
            <person name="Sikorski J."/>
            <person name="Goker M."/>
            <person name="Woyke T."/>
            <person name="Bristow J."/>
            <person name="Eisen J.A."/>
            <person name="Markowitz V."/>
            <person name="Hugenholtz P."/>
            <person name="Kyrpides N.C."/>
            <person name="Klenk H.P."/>
        </authorList>
    </citation>
    <scope>NUCLEOTIDE SEQUENCE [LARGE SCALE GENOMIC DNA]</scope>
    <source>
        <strain evidence="9 10">DSM 12260</strain>
    </source>
</reference>
<dbReference type="EMBL" id="CM001022">
    <property type="protein sequence ID" value="EFQ22594.1"/>
    <property type="molecule type" value="Genomic_DNA"/>
</dbReference>
<dbReference type="InterPro" id="IPR035996">
    <property type="entry name" value="4pyrrol_Methylase_sf"/>
</dbReference>
<dbReference type="SUPFAM" id="SSF53790">
    <property type="entry name" value="Tetrapyrrole methylase"/>
    <property type="match status" value="1"/>
</dbReference>
<dbReference type="Proteomes" id="UP000005096">
    <property type="component" value="Chromosome"/>
</dbReference>
<evidence type="ECO:0000313" key="10">
    <source>
        <dbReference type="Proteomes" id="UP000005096"/>
    </source>
</evidence>
<dbReference type="OrthoDB" id="9780707at2"/>
<gene>
    <name evidence="9" type="ORF">Apau_0157</name>
</gene>
<evidence type="ECO:0000259" key="7">
    <source>
        <dbReference type="Pfam" id="PF00590"/>
    </source>
</evidence>
<dbReference type="InterPro" id="IPR000878">
    <property type="entry name" value="4pyrrol_Mease"/>
</dbReference>
<dbReference type="CDD" id="cd02440">
    <property type="entry name" value="AdoMet_MTases"/>
    <property type="match status" value="1"/>
</dbReference>
<dbReference type="Pfam" id="PF00590">
    <property type="entry name" value="TP_methylase"/>
    <property type="match status" value="1"/>
</dbReference>
<dbReference type="UniPathway" id="UPA00148"/>
<dbReference type="GO" id="GO:0009236">
    <property type="term" value="P:cobalamin biosynthetic process"/>
    <property type="evidence" value="ECO:0007669"/>
    <property type="project" value="UniProtKB-UniPathway"/>
</dbReference>
<feature type="region of interest" description="Disordered" evidence="6">
    <location>
        <begin position="214"/>
        <end position="234"/>
    </location>
</feature>
<feature type="domain" description="Tetrapyrrole methylase" evidence="7">
    <location>
        <begin position="9"/>
        <end position="198"/>
    </location>
</feature>
<dbReference type="RefSeq" id="WP_006299738.1">
    <property type="nucleotide sequence ID" value="NZ_CM001022.1"/>
</dbReference>
<name>E3CWT9_9BACT</name>
<sequence length="429" mass="45255">MTDHPENAVLVLGMGPGDPRWLPPAAADLALSLRTLFGDPRHLELLPLAPGQDRRPLPPRLADLPGLVEDAPGPVGVLVSGDPGFYSLARRLREAFGPRVRSLPGISCLQLLAARLGLPWERTATRSLHGRALPDPQDLRAAATAPGGAALLLGAAPEVPEQLAWLAEEAGLQGLPAALGWDLGTPREQVFRGTLGELRRNPFRGRLGLLWLAPPEPPRPEAGGAAPSGPLPGRTPCPRRGLLPDGDFLRHPGVPLTKAPLRGLVLALLAPLEGSRILEIGTGTGGVTAELARAGSRVVSLERNPEARDLAARHLERLGLGDQVRLVAGSAPEALVDLEEPPFQGAFVGGHGPDLEGVLDGTLARLTPKGRIVVASLGLATAPRTLEHLERRGLETGFWRIAAAEGRRLGPHWTPSALNPVDLIWGDLP</sequence>
<dbReference type="PANTHER" id="PTHR43182:SF1">
    <property type="entry name" value="COBALT-PRECORRIN-7 C(5)-METHYLTRANSFERASE"/>
    <property type="match status" value="1"/>
</dbReference>
<dbReference type="eggNOG" id="COG2241">
    <property type="taxonomic scope" value="Bacteria"/>
</dbReference>
<dbReference type="InterPro" id="IPR014777">
    <property type="entry name" value="4pyrrole_Mease_sub1"/>
</dbReference>
<dbReference type="CDD" id="cd11644">
    <property type="entry name" value="Precorrin-6Y-MT"/>
    <property type="match status" value="1"/>
</dbReference>
<keyword evidence="2" id="KW-0169">Cobalamin biosynthesis</keyword>
<accession>E3CWT9</accession>
<keyword evidence="4 9" id="KW-0808">Transferase</keyword>
<evidence type="ECO:0000256" key="3">
    <source>
        <dbReference type="ARBA" id="ARBA00022603"/>
    </source>
</evidence>
<keyword evidence="5" id="KW-0949">S-adenosyl-L-methionine</keyword>
<evidence type="ECO:0000256" key="5">
    <source>
        <dbReference type="ARBA" id="ARBA00022691"/>
    </source>
</evidence>
<dbReference type="GO" id="GO:0008276">
    <property type="term" value="F:protein methyltransferase activity"/>
    <property type="evidence" value="ECO:0007669"/>
    <property type="project" value="InterPro"/>
</dbReference>
<keyword evidence="10" id="KW-1185">Reference proteome</keyword>
<dbReference type="SUPFAM" id="SSF53335">
    <property type="entry name" value="S-adenosyl-L-methionine-dependent methyltransferases"/>
    <property type="match status" value="1"/>
</dbReference>
<dbReference type="InterPro" id="IPR041698">
    <property type="entry name" value="Methyltransf_25"/>
</dbReference>
<evidence type="ECO:0000259" key="8">
    <source>
        <dbReference type="Pfam" id="PF13649"/>
    </source>
</evidence>
<dbReference type="eggNOG" id="COG2242">
    <property type="taxonomic scope" value="Bacteria"/>
</dbReference>
<protein>
    <submittedName>
        <fullName evidence="9">Precorrin-6y C5,15-methyltransferase (Decarboxylating), CbiE subunit</fullName>
    </submittedName>
</protein>
<dbReference type="PaxDb" id="584708-Apau_0157"/>
<dbReference type="PANTHER" id="PTHR43182">
    <property type="entry name" value="COBALT-PRECORRIN-6B C(15)-METHYLTRANSFERASE (DECARBOXYLATING)"/>
    <property type="match status" value="1"/>
</dbReference>
<dbReference type="InterPro" id="IPR029063">
    <property type="entry name" value="SAM-dependent_MTases_sf"/>
</dbReference>
<dbReference type="Gene3D" id="3.40.50.150">
    <property type="entry name" value="Vaccinia Virus protein VP39"/>
    <property type="match status" value="1"/>
</dbReference>
<proteinExistence type="predicted"/>
<evidence type="ECO:0000256" key="4">
    <source>
        <dbReference type="ARBA" id="ARBA00022679"/>
    </source>
</evidence>
<dbReference type="STRING" id="584708.Apau_0157"/>